<dbReference type="Pfam" id="PF13274">
    <property type="entry name" value="SocA_Panacea"/>
    <property type="match status" value="1"/>
</dbReference>
<evidence type="ECO:0000313" key="3">
    <source>
        <dbReference type="Proteomes" id="UP000027058"/>
    </source>
</evidence>
<reference evidence="2 3" key="1">
    <citation type="submission" date="2014-01" db="EMBL/GenBank/DDBJ databases">
        <title>Comparative genomics of Fusobacterium necrophorum wild isolates.</title>
        <authorList>
            <person name="Kittichotirat W."/>
            <person name="Bumgarner R.E."/>
            <person name="Lawrence P."/>
        </authorList>
    </citation>
    <scope>NUCLEOTIDE SEQUENCE [LARGE SCALE GENOMIC DNA]</scope>
    <source>
        <strain evidence="2 3">DJ-2</strain>
    </source>
</reference>
<dbReference type="AlphaFoldDB" id="A0AB73C3F0"/>
<dbReference type="EMBL" id="JAAH01000053">
    <property type="protein sequence ID" value="KDE72406.1"/>
    <property type="molecule type" value="Genomic_DNA"/>
</dbReference>
<dbReference type="InterPro" id="IPR025272">
    <property type="entry name" value="SocA_Panacea"/>
</dbReference>
<accession>A0AB73C3F0</accession>
<sequence>MPTNLDMICALILKTNPNISNLVLQKLLYFIQASSLVTTGRPAFEEDIEAWMYGPVVPEVYTNFRANEHFYDNFNTDNLDQNIQNIVVNVTNNLGGINPYSLVNATHGYDTWIEAWNRGGRNTIIRQEEIRDYHLRRARDNNGRFF</sequence>
<dbReference type="RefSeq" id="WP_051619425.1">
    <property type="nucleotide sequence ID" value="NZ_JAAH01000053.1"/>
</dbReference>
<dbReference type="Proteomes" id="UP000027058">
    <property type="component" value="Unassembled WGS sequence"/>
</dbReference>
<organism evidence="2 3">
    <name type="scientific">Fusobacterium necrophorum DJ-2</name>
    <dbReference type="NCBI Taxonomy" id="1441737"/>
    <lineage>
        <taxon>Bacteria</taxon>
        <taxon>Fusobacteriati</taxon>
        <taxon>Fusobacteriota</taxon>
        <taxon>Fusobacteriia</taxon>
        <taxon>Fusobacteriales</taxon>
        <taxon>Fusobacteriaceae</taxon>
        <taxon>Fusobacterium</taxon>
    </lineage>
</organism>
<comment type="caution">
    <text evidence="2">The sequence shown here is derived from an EMBL/GenBank/DDBJ whole genome shotgun (WGS) entry which is preliminary data.</text>
</comment>
<evidence type="ECO:0000259" key="1">
    <source>
        <dbReference type="Pfam" id="PF13274"/>
    </source>
</evidence>
<gene>
    <name evidence="2" type="ORF">FUSO8_04920</name>
</gene>
<evidence type="ECO:0000313" key="2">
    <source>
        <dbReference type="EMBL" id="KDE72406.1"/>
    </source>
</evidence>
<name>A0AB73C3F0_9FUSO</name>
<protein>
    <recommendedName>
        <fullName evidence="1">Antitoxin SocA-like Panacea domain-containing protein</fullName>
    </recommendedName>
</protein>
<feature type="domain" description="Antitoxin SocA-like Panacea" evidence="1">
    <location>
        <begin position="24"/>
        <end position="112"/>
    </location>
</feature>
<proteinExistence type="predicted"/>